<feature type="transmembrane region" description="Helical" evidence="4">
    <location>
        <begin position="260"/>
        <end position="277"/>
    </location>
</feature>
<feature type="binding site" evidence="2">
    <location>
        <position position="94"/>
    </location>
    <ligand>
        <name>Cu cation</name>
        <dbReference type="ChEBI" id="CHEBI:23378"/>
    </ligand>
</feature>
<dbReference type="Pfam" id="PF02630">
    <property type="entry name" value="SCO1-SenC"/>
    <property type="match status" value="1"/>
</dbReference>
<feature type="chain" id="PRO_5013397862" description="Thioredoxin domain-containing protein" evidence="5">
    <location>
        <begin position="22"/>
        <end position="302"/>
    </location>
</feature>
<dbReference type="RefSeq" id="WP_095512068.1">
    <property type="nucleotide sequence ID" value="NZ_MQWD01000001.1"/>
</dbReference>
<evidence type="ECO:0000256" key="5">
    <source>
        <dbReference type="SAM" id="SignalP"/>
    </source>
</evidence>
<dbReference type="SUPFAM" id="SSF52833">
    <property type="entry name" value="Thioredoxin-like"/>
    <property type="match status" value="1"/>
</dbReference>
<organism evidence="6 7">
    <name type="scientific">Rubrivirga marina</name>
    <dbReference type="NCBI Taxonomy" id="1196024"/>
    <lineage>
        <taxon>Bacteria</taxon>
        <taxon>Pseudomonadati</taxon>
        <taxon>Rhodothermota</taxon>
        <taxon>Rhodothermia</taxon>
        <taxon>Rhodothermales</taxon>
        <taxon>Rubricoccaceae</taxon>
        <taxon>Rubrivirga</taxon>
    </lineage>
</organism>
<evidence type="ECO:0000256" key="2">
    <source>
        <dbReference type="PIRSR" id="PIRSR603782-1"/>
    </source>
</evidence>
<evidence type="ECO:0000313" key="7">
    <source>
        <dbReference type="Proteomes" id="UP000216339"/>
    </source>
</evidence>
<proteinExistence type="inferred from homology"/>
<dbReference type="EMBL" id="MQWD01000001">
    <property type="protein sequence ID" value="PAP78387.1"/>
    <property type="molecule type" value="Genomic_DNA"/>
</dbReference>
<keyword evidence="2" id="KW-0186">Copper</keyword>
<keyword evidence="3" id="KW-1015">Disulfide bond</keyword>
<dbReference type="InterPro" id="IPR036249">
    <property type="entry name" value="Thioredoxin-like_sf"/>
</dbReference>
<evidence type="ECO:0008006" key="8">
    <source>
        <dbReference type="Google" id="ProtNLM"/>
    </source>
</evidence>
<keyword evidence="5" id="KW-0732">Signal</keyword>
<comment type="similarity">
    <text evidence="1">Belongs to the SCO1/2 family.</text>
</comment>
<feature type="disulfide bond" description="Redox-active" evidence="3">
    <location>
        <begin position="94"/>
        <end position="98"/>
    </location>
</feature>
<evidence type="ECO:0000313" key="6">
    <source>
        <dbReference type="EMBL" id="PAP78387.1"/>
    </source>
</evidence>
<protein>
    <recommendedName>
        <fullName evidence="8">Thioredoxin domain-containing protein</fullName>
    </recommendedName>
</protein>
<evidence type="ECO:0000256" key="1">
    <source>
        <dbReference type="ARBA" id="ARBA00010996"/>
    </source>
</evidence>
<comment type="caution">
    <text evidence="6">The sequence shown here is derived from an EMBL/GenBank/DDBJ whole genome shotgun (WGS) entry which is preliminary data.</text>
</comment>
<accession>A0A271J537</accession>
<keyword evidence="2" id="KW-0479">Metal-binding</keyword>
<dbReference type="Gene3D" id="3.40.30.10">
    <property type="entry name" value="Glutaredoxin"/>
    <property type="match status" value="1"/>
</dbReference>
<feature type="binding site" evidence="2">
    <location>
        <position position="98"/>
    </location>
    <ligand>
        <name>Cu cation</name>
        <dbReference type="ChEBI" id="CHEBI:23378"/>
    </ligand>
</feature>
<keyword evidence="7" id="KW-1185">Reference proteome</keyword>
<name>A0A271J537_9BACT</name>
<keyword evidence="4" id="KW-1133">Transmembrane helix</keyword>
<dbReference type="PANTHER" id="PTHR12151:SF8">
    <property type="entry name" value="THIOREDOXIN DOMAIN-CONTAINING PROTEIN"/>
    <property type="match status" value="1"/>
</dbReference>
<dbReference type="CDD" id="cd02968">
    <property type="entry name" value="SCO"/>
    <property type="match status" value="1"/>
</dbReference>
<reference evidence="6 7" key="1">
    <citation type="submission" date="2016-11" db="EMBL/GenBank/DDBJ databases">
        <title>Study of marine rhodopsin-containing bacteria.</title>
        <authorList>
            <person name="Yoshizawa S."/>
            <person name="Kumagai Y."/>
            <person name="Kogure K."/>
        </authorList>
    </citation>
    <scope>NUCLEOTIDE SEQUENCE [LARGE SCALE GENOMIC DNA]</scope>
    <source>
        <strain evidence="6 7">SAORIC-28</strain>
    </source>
</reference>
<dbReference type="Proteomes" id="UP000216339">
    <property type="component" value="Unassembled WGS sequence"/>
</dbReference>
<gene>
    <name evidence="6" type="ORF">BSZ37_19145</name>
</gene>
<keyword evidence="4" id="KW-0472">Membrane</keyword>
<feature type="signal peptide" evidence="5">
    <location>
        <begin position="1"/>
        <end position="21"/>
    </location>
</feature>
<sequence>MRARALLTLLVGAALAVGAQAQVTRAGSMPLLDGEEGQGALPNRLAGAVGITEFLGEVVPTDLTFFDEDGDEVSLATLLDGERPLMVAFVYHSCPMVCSLVLDGTADAIAETDLTLGEDYEVLAVSVDPRDTPARADSAKAKYARIAEFGDLDAFHFWTVGEEHKASVEALADAVGYRYAWDPRTGEYAHNAANVLLSPTGKVTRYLYGIDHDPKTVKLGLVEASEGTVGSAFDRFLITCYEYDEDAQSYSLAILQITKLGGGLLLLVFGGLLVYFWRRESRKDPDGWRDAVGPDAHPAPSH</sequence>
<keyword evidence="4" id="KW-0812">Transmembrane</keyword>
<dbReference type="AlphaFoldDB" id="A0A271J537"/>
<dbReference type="PANTHER" id="PTHR12151">
    <property type="entry name" value="ELECTRON TRANSPORT PROTIN SCO1/SENC FAMILY MEMBER"/>
    <property type="match status" value="1"/>
</dbReference>
<dbReference type="GO" id="GO:0046872">
    <property type="term" value="F:metal ion binding"/>
    <property type="evidence" value="ECO:0007669"/>
    <property type="project" value="UniProtKB-KW"/>
</dbReference>
<evidence type="ECO:0000256" key="3">
    <source>
        <dbReference type="PIRSR" id="PIRSR603782-2"/>
    </source>
</evidence>
<evidence type="ECO:0000256" key="4">
    <source>
        <dbReference type="SAM" id="Phobius"/>
    </source>
</evidence>
<dbReference type="OrthoDB" id="9811998at2"/>
<dbReference type="InterPro" id="IPR003782">
    <property type="entry name" value="SCO1/SenC"/>
</dbReference>